<keyword evidence="1" id="KW-0812">Transmembrane</keyword>
<gene>
    <name evidence="3" type="ORF">HT134_10970</name>
</gene>
<dbReference type="SUPFAM" id="SSF52540">
    <property type="entry name" value="P-loop containing nucleoside triphosphate hydrolases"/>
    <property type="match status" value="1"/>
</dbReference>
<dbReference type="GO" id="GO:0016887">
    <property type="term" value="F:ATP hydrolysis activity"/>
    <property type="evidence" value="ECO:0007669"/>
    <property type="project" value="InterPro"/>
</dbReference>
<protein>
    <submittedName>
        <fullName evidence="3">AAA family ATPase</fullName>
    </submittedName>
</protein>
<feature type="transmembrane region" description="Helical" evidence="1">
    <location>
        <begin position="40"/>
        <end position="62"/>
    </location>
</feature>
<feature type="transmembrane region" description="Helical" evidence="1">
    <location>
        <begin position="701"/>
        <end position="717"/>
    </location>
</feature>
<evidence type="ECO:0000256" key="1">
    <source>
        <dbReference type="SAM" id="Phobius"/>
    </source>
</evidence>
<feature type="transmembrane region" description="Helical" evidence="1">
    <location>
        <begin position="729"/>
        <end position="751"/>
    </location>
</feature>
<evidence type="ECO:0000313" key="3">
    <source>
        <dbReference type="EMBL" id="NUW40659.1"/>
    </source>
</evidence>
<feature type="domain" description="NACHT" evidence="2">
    <location>
        <begin position="153"/>
        <end position="251"/>
    </location>
</feature>
<feature type="transmembrane region" description="Helical" evidence="1">
    <location>
        <begin position="870"/>
        <end position="891"/>
    </location>
</feature>
<keyword evidence="1" id="KW-0472">Membrane</keyword>
<name>A0A7Y6IPE0_9ACTN</name>
<dbReference type="RefSeq" id="WP_175600002.1">
    <property type="nucleotide sequence ID" value="NZ_JABWGO010000001.1"/>
</dbReference>
<dbReference type="Gene3D" id="3.40.50.300">
    <property type="entry name" value="P-loop containing nucleotide triphosphate hydrolases"/>
    <property type="match status" value="1"/>
</dbReference>
<reference evidence="3 4" key="1">
    <citation type="submission" date="2020-06" db="EMBL/GenBank/DDBJ databases">
        <authorList>
            <person name="Chanama M."/>
        </authorList>
    </citation>
    <scope>NUCLEOTIDE SEQUENCE [LARGE SCALE GENOMIC DNA]</scope>
    <source>
        <strain evidence="3 4">TBRC6557</strain>
    </source>
</reference>
<keyword evidence="4" id="KW-1185">Reference proteome</keyword>
<feature type="transmembrane region" description="Helical" evidence="1">
    <location>
        <begin position="771"/>
        <end position="789"/>
    </location>
</feature>
<dbReference type="EMBL" id="JABWGO010000001">
    <property type="protein sequence ID" value="NUW40659.1"/>
    <property type="molecule type" value="Genomic_DNA"/>
</dbReference>
<evidence type="ECO:0000259" key="2">
    <source>
        <dbReference type="PROSITE" id="PS50837"/>
    </source>
</evidence>
<feature type="transmembrane region" description="Helical" evidence="1">
    <location>
        <begin position="840"/>
        <end position="858"/>
    </location>
</feature>
<accession>A0A7Y6IPE0</accession>
<feature type="transmembrane region" description="Helical" evidence="1">
    <location>
        <begin position="663"/>
        <end position="681"/>
    </location>
</feature>
<proteinExistence type="predicted"/>
<dbReference type="AlphaFoldDB" id="A0A7Y6IPE0"/>
<comment type="caution">
    <text evidence="3">The sequence shown here is derived from an EMBL/GenBank/DDBJ whole genome shotgun (WGS) entry which is preliminary data.</text>
</comment>
<evidence type="ECO:0000313" key="4">
    <source>
        <dbReference type="Proteomes" id="UP000546126"/>
    </source>
</evidence>
<dbReference type="InterPro" id="IPR049945">
    <property type="entry name" value="AAA_22"/>
</dbReference>
<dbReference type="InterPro" id="IPR007111">
    <property type="entry name" value="NACHT_NTPase"/>
</dbReference>
<organism evidence="3 4">
    <name type="scientific">Nonomuraea rhodomycinica</name>
    <dbReference type="NCBI Taxonomy" id="1712872"/>
    <lineage>
        <taxon>Bacteria</taxon>
        <taxon>Bacillati</taxon>
        <taxon>Actinomycetota</taxon>
        <taxon>Actinomycetes</taxon>
        <taxon>Streptosporangiales</taxon>
        <taxon>Streptosporangiaceae</taxon>
        <taxon>Nonomuraea</taxon>
    </lineage>
</organism>
<dbReference type="PROSITE" id="PS50837">
    <property type="entry name" value="NACHT"/>
    <property type="match status" value="1"/>
</dbReference>
<dbReference type="Pfam" id="PF13401">
    <property type="entry name" value="AAA_22"/>
    <property type="match status" value="1"/>
</dbReference>
<sequence>MTQDQIGLIASVVATVAALVALRFDMFSHAHGREEAFRRVGGWTIAVLGAGLAGLGAFVWLGDAGVPPVRQPEATPALALLLGLALMVTGVVRVVRTPAEPDVDDLRHILKTFEARLDERETAHGRIVDPLVAVAGRFSRVRPISRVPRGNAKVTFVVGEAGAGKSLALRELAREKNRRELRRKRPREVALYVDLAALADAESKPTAELVRNHVHLLVSDGDSVIAGDLRRLMEGRRRLRWILLFDGVDDLAAGRPADPARTSADCLDAIRQFADSRSAFRAVVAVREAPASRPDEQVLPLAPLGPSRQREMAARRGLTPDAVDRLRSHLAGHPELARAATSPMVMGLLLDHVERAGTEHLPPSPYELMEVVTAERLEPVRGSLPAGEVVRAAERLAARAIDPGPDAGDHPREAAALVEALVEARVVRGVGSGAVVFTGRLVQDHYAARRLMSRPDDVDARRLLTTPSWREPVTTCLRLGPDEVREPLLAAACDVLEAQLAGSGWAVADVAPYLAPSGRTSSTPTPTVAMSWPASMANVLDVLSSASSDGWNVAHGSRLTPTMDRIVVSAFVRGDKRARRHAVALLPLASPEVVTWVLTRLDGADGSGDLMREAAERLGAFSGAAPRLPGGVRLMLLLSTLTSAAAVGRLLRRPGTRPHDMTVLVRATMRLLQVLAVMGIGRSVASLVNASLVNTAEGDTALPFTLMITGCGVFLAGSGGPRLRPMSSLVYSTVAFPVVCALAMAASGLYQAALATLDLLSGSLNDAVVELLGAAAYTWPVALVTYMGWTGSLPGRQGEWLFPHLRPARAMFVQYVAGRHPAEILRNLTRGIDRVTVSRLAGVALLTTVGAVLLVRRVDLPNVAAAEQENARAMVCVGLVFLGILIDRALVRWKRRIRRTHTAMRVESGHLTAEEFLGLFQEAGSSDFPGKGNRARSWETPETDFLLRSLRNSPPRALRHAMPAIRDVEAVLRHIGWLVPKDSNDPIPEGVWAYDPPAFAHPGFLEWVIEYDERFPGQLVRLAAARHDRISRLVEEADA</sequence>
<dbReference type="Proteomes" id="UP000546126">
    <property type="component" value="Unassembled WGS sequence"/>
</dbReference>
<feature type="transmembrane region" description="Helical" evidence="1">
    <location>
        <begin position="6"/>
        <end position="28"/>
    </location>
</feature>
<feature type="transmembrane region" description="Helical" evidence="1">
    <location>
        <begin position="631"/>
        <end position="651"/>
    </location>
</feature>
<dbReference type="InterPro" id="IPR027417">
    <property type="entry name" value="P-loop_NTPase"/>
</dbReference>
<keyword evidence="1" id="KW-1133">Transmembrane helix</keyword>